<dbReference type="EMBL" id="JAVREH010000066">
    <property type="protein sequence ID" value="MDT0264051.1"/>
    <property type="molecule type" value="Genomic_DNA"/>
</dbReference>
<keyword evidence="2" id="KW-1185">Reference proteome</keyword>
<name>A0ABU2JH09_9ACTN</name>
<sequence>MAACVGTVNTDPLQVAQASSPTFTLTSASGAQAISATAMSFKTISAVTSDVQSLKSPRYLPCFKKELATHGASLFGHGLTYVNSKVTVTPGKTSTVAGEIDAVLQLKTAAGKPVVLGITEVLLVRRGVEEALTFTAQGKPVTATVARSFVTQAATDLARGTATISA</sequence>
<evidence type="ECO:0000313" key="1">
    <source>
        <dbReference type="EMBL" id="MDT0264051.1"/>
    </source>
</evidence>
<organism evidence="1 2">
    <name type="scientific">Jatrophihabitans lederbergiae</name>
    <dbReference type="NCBI Taxonomy" id="3075547"/>
    <lineage>
        <taxon>Bacteria</taxon>
        <taxon>Bacillati</taxon>
        <taxon>Actinomycetota</taxon>
        <taxon>Actinomycetes</taxon>
        <taxon>Jatrophihabitantales</taxon>
        <taxon>Jatrophihabitantaceae</taxon>
        <taxon>Jatrophihabitans</taxon>
    </lineage>
</organism>
<evidence type="ECO:0000313" key="2">
    <source>
        <dbReference type="Proteomes" id="UP001183176"/>
    </source>
</evidence>
<gene>
    <name evidence="1" type="ORF">RM423_22000</name>
</gene>
<comment type="caution">
    <text evidence="1">The sequence shown here is derived from an EMBL/GenBank/DDBJ whole genome shotgun (WGS) entry which is preliminary data.</text>
</comment>
<reference evidence="2" key="1">
    <citation type="submission" date="2023-07" db="EMBL/GenBank/DDBJ databases">
        <title>30 novel species of actinomycetes from the DSMZ collection.</title>
        <authorList>
            <person name="Nouioui I."/>
        </authorList>
    </citation>
    <scope>NUCLEOTIDE SEQUENCE [LARGE SCALE GENOMIC DNA]</scope>
    <source>
        <strain evidence="2">DSM 44399</strain>
    </source>
</reference>
<proteinExistence type="predicted"/>
<accession>A0ABU2JH09</accession>
<dbReference type="Proteomes" id="UP001183176">
    <property type="component" value="Unassembled WGS sequence"/>
</dbReference>
<protein>
    <submittedName>
        <fullName evidence="1">Uncharacterized protein</fullName>
    </submittedName>
</protein>
<dbReference type="RefSeq" id="WP_311425194.1">
    <property type="nucleotide sequence ID" value="NZ_JAVREH010000066.1"/>
</dbReference>